<organism evidence="8 9">
    <name type="scientific">Mumia zhuanghuii</name>
    <dbReference type="NCBI Taxonomy" id="2585211"/>
    <lineage>
        <taxon>Bacteria</taxon>
        <taxon>Bacillati</taxon>
        <taxon>Actinomycetota</taxon>
        <taxon>Actinomycetes</taxon>
        <taxon>Propionibacteriales</taxon>
        <taxon>Nocardioidaceae</taxon>
        <taxon>Mumia</taxon>
    </lineage>
</organism>
<name>A0A5Q6RW46_9ACTN</name>
<dbReference type="PANTHER" id="PTHR22773">
    <property type="entry name" value="NADH DEHYDROGENASE"/>
    <property type="match status" value="1"/>
</dbReference>
<comment type="similarity">
    <text evidence="5">Belongs to the complex I subunit 2 family.</text>
</comment>
<evidence type="ECO:0000256" key="2">
    <source>
        <dbReference type="ARBA" id="ARBA00022692"/>
    </source>
</evidence>
<evidence type="ECO:0000256" key="5">
    <source>
        <dbReference type="HAMAP-Rule" id="MF_00445"/>
    </source>
</evidence>
<dbReference type="Pfam" id="PF00361">
    <property type="entry name" value="Proton_antipo_M"/>
    <property type="match status" value="1"/>
</dbReference>
<dbReference type="InterPro" id="IPR001750">
    <property type="entry name" value="ND/Mrp_TM"/>
</dbReference>
<keyword evidence="5" id="KW-0520">NAD</keyword>
<dbReference type="GO" id="GO:0005886">
    <property type="term" value="C:plasma membrane"/>
    <property type="evidence" value="ECO:0007669"/>
    <property type="project" value="UniProtKB-SubCell"/>
</dbReference>
<evidence type="ECO:0000313" key="8">
    <source>
        <dbReference type="EMBL" id="KAA1422220.1"/>
    </source>
</evidence>
<gene>
    <name evidence="5" type="primary">nuoN</name>
    <name evidence="8" type="ORF">FE697_013705</name>
</gene>
<feature type="transmembrane region" description="Helical" evidence="5">
    <location>
        <begin position="39"/>
        <end position="56"/>
    </location>
</feature>
<dbReference type="GO" id="GO:0042773">
    <property type="term" value="P:ATP synthesis coupled electron transport"/>
    <property type="evidence" value="ECO:0007669"/>
    <property type="project" value="InterPro"/>
</dbReference>
<comment type="subcellular location">
    <subcellularLocation>
        <location evidence="5">Cell membrane</location>
        <topology evidence="5">Multi-pass membrane protein</topology>
    </subcellularLocation>
    <subcellularLocation>
        <location evidence="1">Endomembrane system</location>
        <topology evidence="1">Multi-pass membrane protein</topology>
    </subcellularLocation>
    <subcellularLocation>
        <location evidence="6">Membrane</location>
        <topology evidence="6">Multi-pass membrane protein</topology>
    </subcellularLocation>
</comment>
<feature type="transmembrane region" description="Helical" evidence="5">
    <location>
        <begin position="12"/>
        <end position="32"/>
    </location>
</feature>
<evidence type="ECO:0000256" key="6">
    <source>
        <dbReference type="RuleBase" id="RU000320"/>
    </source>
</evidence>
<keyword evidence="2 5" id="KW-0812">Transmembrane</keyword>
<evidence type="ECO:0000313" key="9">
    <source>
        <dbReference type="Proteomes" id="UP000307768"/>
    </source>
</evidence>
<reference evidence="8 9" key="1">
    <citation type="submission" date="2019-09" db="EMBL/GenBank/DDBJ databases">
        <title>Mumia zhuanghuii sp. nov. isolated from the intestinal contents of plateau pika (Ochotona curzoniae) in the Qinghai-Tibet plateau of China.</title>
        <authorList>
            <person name="Tian Z."/>
        </authorList>
    </citation>
    <scope>NUCLEOTIDE SEQUENCE [LARGE SCALE GENOMIC DNA]</scope>
    <source>
        <strain evidence="9">350</strain>
    </source>
</reference>
<dbReference type="GO" id="GO:0012505">
    <property type="term" value="C:endomembrane system"/>
    <property type="evidence" value="ECO:0007669"/>
    <property type="project" value="UniProtKB-SubCell"/>
</dbReference>
<dbReference type="RefSeq" id="WP_149770177.1">
    <property type="nucleotide sequence ID" value="NZ_VDFQ02000004.1"/>
</dbReference>
<keyword evidence="3 5" id="KW-1133">Transmembrane helix</keyword>
<feature type="transmembrane region" description="Helical" evidence="5">
    <location>
        <begin position="289"/>
        <end position="310"/>
    </location>
</feature>
<feature type="transmembrane region" description="Helical" evidence="5">
    <location>
        <begin position="361"/>
        <end position="385"/>
    </location>
</feature>
<proteinExistence type="inferred from homology"/>
<feature type="transmembrane region" description="Helical" evidence="5">
    <location>
        <begin position="397"/>
        <end position="417"/>
    </location>
</feature>
<evidence type="ECO:0000256" key="1">
    <source>
        <dbReference type="ARBA" id="ARBA00004127"/>
    </source>
</evidence>
<feature type="transmembrane region" description="Helical" evidence="5">
    <location>
        <begin position="149"/>
        <end position="176"/>
    </location>
</feature>
<dbReference type="GO" id="GO:0048038">
    <property type="term" value="F:quinone binding"/>
    <property type="evidence" value="ECO:0007669"/>
    <property type="project" value="UniProtKB-KW"/>
</dbReference>
<evidence type="ECO:0000259" key="7">
    <source>
        <dbReference type="Pfam" id="PF00361"/>
    </source>
</evidence>
<dbReference type="Proteomes" id="UP000307768">
    <property type="component" value="Unassembled WGS sequence"/>
</dbReference>
<feature type="transmembrane region" description="Helical" evidence="5">
    <location>
        <begin position="261"/>
        <end position="282"/>
    </location>
</feature>
<dbReference type="EC" id="7.1.1.-" evidence="5"/>
<evidence type="ECO:0000256" key="3">
    <source>
        <dbReference type="ARBA" id="ARBA00022989"/>
    </source>
</evidence>
<sequence>MTVVDAIDWTSAGVPLLVAVGAIVVLVVDAFWPAGGWRRSGTLAIASLAAAAAWLANGGSSGAIVAGFSWVILLSALAVVLLAQVLEDDAQMPAGESGFLLLSATAGALTLAAADDFVTLVVALELLSLPSIALVAMRRDRAAAVSSAWTFFIASATATAITLMGLSLLYGVTGTLTYEGVLVGLQDDRVPERTTAVVVVLVLVGLVFKVGAVPFHLWIPDAYRGASVPVAAFLSVVSKGGALAALLVVLAYPFLPLQPRWDIFIAVVAALSMTIGNLGALAQRDVVGMLAWSSIAQGGFVLAPLVAVSLGSDDILSAPLRYLAVYAIANLTVFAVAAVGLRTLGGTSYAHYAGVARRQPLFGVALVMGLLALAGFPPAVIGLVAKYVVLQPVMLGGYAWLAVVMAFNVALGLVYYLRLVVVAFAPADRVDEGAVVTGAAVRGGRGTTIAYSVVAIGVVLLLATSVYPTLVFGPLP</sequence>
<protein>
    <recommendedName>
        <fullName evidence="5">NADH-quinone oxidoreductase subunit N</fullName>
        <ecNumber evidence="5">7.1.1.-</ecNumber>
    </recommendedName>
    <alternativeName>
        <fullName evidence="5">NADH dehydrogenase I subunit N</fullName>
    </alternativeName>
    <alternativeName>
        <fullName evidence="5">NDH-1 subunit N</fullName>
    </alternativeName>
</protein>
<keyword evidence="5" id="KW-1278">Translocase</keyword>
<keyword evidence="5" id="KW-1003">Cell membrane</keyword>
<feature type="transmembrane region" description="Helical" evidence="5">
    <location>
        <begin position="231"/>
        <end position="255"/>
    </location>
</feature>
<dbReference type="EMBL" id="VDFQ02000004">
    <property type="protein sequence ID" value="KAA1422220.1"/>
    <property type="molecule type" value="Genomic_DNA"/>
</dbReference>
<dbReference type="OrthoDB" id="9811718at2"/>
<feature type="transmembrane region" description="Helical" evidence="5">
    <location>
        <begin position="322"/>
        <end position="341"/>
    </location>
</feature>
<comment type="subunit">
    <text evidence="5">NDH-1 is composed of 14 different subunits. Subunits NuoA, H, J, K, L, M, N constitute the membrane sector of the complex.</text>
</comment>
<dbReference type="InterPro" id="IPR010096">
    <property type="entry name" value="NADH-Q_OxRdtase_suN/2"/>
</dbReference>
<comment type="function">
    <text evidence="5">NDH-1 shuttles electrons from NADH, via FMN and iron-sulfur (Fe-S) centers, to quinones in the respiratory chain. The immediate electron acceptor for the enzyme in this species is believed to be a menaquinone. Couples the redox reaction to proton translocation (for every two electrons transferred, four hydrogen ions are translocated across the cytoplasmic membrane), and thus conserves the redox energy in a proton gradient.</text>
</comment>
<comment type="caution">
    <text evidence="8">The sequence shown here is derived from an EMBL/GenBank/DDBJ whole genome shotgun (WGS) entry which is preliminary data.</text>
</comment>
<dbReference type="GO" id="GO:0050136">
    <property type="term" value="F:NADH dehydrogenase (quinone) (non-electrogenic) activity"/>
    <property type="evidence" value="ECO:0007669"/>
    <property type="project" value="UniProtKB-UniRule"/>
</dbReference>
<comment type="catalytic activity">
    <reaction evidence="5">
        <text>a quinone + NADH + 5 H(+)(in) = a quinol + NAD(+) + 4 H(+)(out)</text>
        <dbReference type="Rhea" id="RHEA:57888"/>
        <dbReference type="ChEBI" id="CHEBI:15378"/>
        <dbReference type="ChEBI" id="CHEBI:24646"/>
        <dbReference type="ChEBI" id="CHEBI:57540"/>
        <dbReference type="ChEBI" id="CHEBI:57945"/>
        <dbReference type="ChEBI" id="CHEBI:132124"/>
    </reaction>
</comment>
<feature type="transmembrane region" description="Helical" evidence="5">
    <location>
        <begin position="449"/>
        <end position="470"/>
    </location>
</feature>
<dbReference type="HAMAP" id="MF_00445">
    <property type="entry name" value="NDH1_NuoN_1"/>
    <property type="match status" value="1"/>
</dbReference>
<feature type="transmembrane region" description="Helical" evidence="5">
    <location>
        <begin position="120"/>
        <end position="137"/>
    </location>
</feature>
<accession>A0A5Q6RW46</accession>
<keyword evidence="5" id="KW-0874">Quinone</keyword>
<feature type="transmembrane region" description="Helical" evidence="5">
    <location>
        <begin position="62"/>
        <end position="86"/>
    </location>
</feature>
<dbReference type="AlphaFoldDB" id="A0A5Q6RW46"/>
<feature type="domain" description="NADH:quinone oxidoreductase/Mrp antiporter transmembrane" evidence="7">
    <location>
        <begin position="114"/>
        <end position="410"/>
    </location>
</feature>
<dbReference type="GO" id="GO:0008137">
    <property type="term" value="F:NADH dehydrogenase (ubiquinone) activity"/>
    <property type="evidence" value="ECO:0007669"/>
    <property type="project" value="InterPro"/>
</dbReference>
<keyword evidence="5" id="KW-0813">Transport</keyword>
<feature type="transmembrane region" description="Helical" evidence="5">
    <location>
        <begin position="196"/>
        <end position="219"/>
    </location>
</feature>
<evidence type="ECO:0000256" key="4">
    <source>
        <dbReference type="ARBA" id="ARBA00023136"/>
    </source>
</evidence>
<keyword evidence="4 5" id="KW-0472">Membrane</keyword>